<dbReference type="InterPro" id="IPR015815">
    <property type="entry name" value="HIBADH-related"/>
</dbReference>
<feature type="active site" evidence="3">
    <location>
        <position position="170"/>
    </location>
</feature>
<dbReference type="Proteomes" id="UP000198525">
    <property type="component" value="Unassembled WGS sequence"/>
</dbReference>
<dbReference type="GO" id="GO:0051287">
    <property type="term" value="F:NAD binding"/>
    <property type="evidence" value="ECO:0007669"/>
    <property type="project" value="InterPro"/>
</dbReference>
<dbReference type="PANTHER" id="PTHR22981:SF7">
    <property type="entry name" value="3-HYDROXYISOBUTYRATE DEHYDROGENASE, MITOCHONDRIAL"/>
    <property type="match status" value="1"/>
</dbReference>
<keyword evidence="2" id="KW-0520">NAD</keyword>
<evidence type="ECO:0000313" key="7">
    <source>
        <dbReference type="Proteomes" id="UP000198525"/>
    </source>
</evidence>
<name>A0A1G8QWE8_9GAMM</name>
<dbReference type="PANTHER" id="PTHR22981">
    <property type="entry name" value="3-HYDROXYISOBUTYRATE DEHYDROGENASE-RELATED"/>
    <property type="match status" value="1"/>
</dbReference>
<dbReference type="SUPFAM" id="SSF48179">
    <property type="entry name" value="6-phosphogluconate dehydrogenase C-terminal domain-like"/>
    <property type="match status" value="1"/>
</dbReference>
<dbReference type="GO" id="GO:0016616">
    <property type="term" value="F:oxidoreductase activity, acting on the CH-OH group of donors, NAD or NADP as acceptor"/>
    <property type="evidence" value="ECO:0007669"/>
    <property type="project" value="TreeGrafter"/>
</dbReference>
<dbReference type="Pfam" id="PF03446">
    <property type="entry name" value="NAD_binding_2"/>
    <property type="match status" value="1"/>
</dbReference>
<dbReference type="Gene3D" id="1.10.1040.10">
    <property type="entry name" value="N-(1-d-carboxylethyl)-l-norvaline Dehydrogenase, domain 2"/>
    <property type="match status" value="1"/>
</dbReference>
<dbReference type="InterPro" id="IPR008927">
    <property type="entry name" value="6-PGluconate_DH-like_C_sf"/>
</dbReference>
<dbReference type="STRING" id="376427.SAMN04487954_10310"/>
<dbReference type="InterPro" id="IPR006115">
    <property type="entry name" value="6PGDH_NADP-bd"/>
</dbReference>
<proteinExistence type="predicted"/>
<gene>
    <name evidence="6" type="ORF">SAMN04487954_10310</name>
</gene>
<evidence type="ECO:0000259" key="5">
    <source>
        <dbReference type="Pfam" id="PF14833"/>
    </source>
</evidence>
<dbReference type="PIRSF" id="PIRSF000103">
    <property type="entry name" value="HIBADH"/>
    <property type="match status" value="1"/>
</dbReference>
<protein>
    <submittedName>
        <fullName evidence="6">3-hydroxyisobutyrate dehydrogenase</fullName>
    </submittedName>
</protein>
<feature type="domain" description="3-hydroxyisobutyrate dehydrogenase-like NAD-binding" evidence="5">
    <location>
        <begin position="164"/>
        <end position="283"/>
    </location>
</feature>
<dbReference type="AlphaFoldDB" id="A0A1G8QWE8"/>
<dbReference type="OrthoDB" id="9786703at2"/>
<dbReference type="Pfam" id="PF14833">
    <property type="entry name" value="NAD_binding_11"/>
    <property type="match status" value="1"/>
</dbReference>
<dbReference type="InterPro" id="IPR013328">
    <property type="entry name" value="6PGD_dom2"/>
</dbReference>
<feature type="domain" description="6-phosphogluconate dehydrogenase NADP-binding" evidence="4">
    <location>
        <begin position="5"/>
        <end position="161"/>
    </location>
</feature>
<dbReference type="Gene3D" id="3.40.50.720">
    <property type="entry name" value="NAD(P)-binding Rossmann-like Domain"/>
    <property type="match status" value="1"/>
</dbReference>
<dbReference type="EMBL" id="FNES01000003">
    <property type="protein sequence ID" value="SDJ08943.1"/>
    <property type="molecule type" value="Genomic_DNA"/>
</dbReference>
<keyword evidence="1" id="KW-0560">Oxidoreductase</keyword>
<reference evidence="6 7" key="1">
    <citation type="submission" date="2016-10" db="EMBL/GenBank/DDBJ databases">
        <authorList>
            <person name="de Groot N.N."/>
        </authorList>
    </citation>
    <scope>NUCLEOTIDE SEQUENCE [LARGE SCALE GENOMIC DNA]</scope>
    <source>
        <strain evidence="6 7">CGMCC 1.6133</strain>
    </source>
</reference>
<dbReference type="InterPro" id="IPR029154">
    <property type="entry name" value="HIBADH-like_NADP-bd"/>
</dbReference>
<organism evidence="6 7">
    <name type="scientific">Billgrantia gudaonensis</name>
    <dbReference type="NCBI Taxonomy" id="376427"/>
    <lineage>
        <taxon>Bacteria</taxon>
        <taxon>Pseudomonadati</taxon>
        <taxon>Pseudomonadota</taxon>
        <taxon>Gammaproteobacteria</taxon>
        <taxon>Oceanospirillales</taxon>
        <taxon>Halomonadaceae</taxon>
        <taxon>Billgrantia</taxon>
    </lineage>
</organism>
<evidence type="ECO:0000313" key="6">
    <source>
        <dbReference type="EMBL" id="SDJ08943.1"/>
    </source>
</evidence>
<evidence type="ECO:0000259" key="4">
    <source>
        <dbReference type="Pfam" id="PF03446"/>
    </source>
</evidence>
<dbReference type="InterPro" id="IPR036291">
    <property type="entry name" value="NAD(P)-bd_dom_sf"/>
</dbReference>
<dbReference type="GO" id="GO:0050661">
    <property type="term" value="F:NADP binding"/>
    <property type="evidence" value="ECO:0007669"/>
    <property type="project" value="InterPro"/>
</dbReference>
<evidence type="ECO:0000256" key="3">
    <source>
        <dbReference type="PIRSR" id="PIRSR000103-1"/>
    </source>
</evidence>
<keyword evidence="7" id="KW-1185">Reference proteome</keyword>
<evidence type="ECO:0000256" key="1">
    <source>
        <dbReference type="ARBA" id="ARBA00023002"/>
    </source>
</evidence>
<dbReference type="SUPFAM" id="SSF51735">
    <property type="entry name" value="NAD(P)-binding Rossmann-fold domains"/>
    <property type="match status" value="1"/>
</dbReference>
<sequence length="302" mass="31700">MIQSITVIGLGNMGRGMALTLHRAGFEVQGTDIAEPARQRLEADGIATAPMESLAATDAYLLSLPTSAQVREVLESRPGLLNRAPAGSLIVDTSTSDPAESRELAARVVDAGLAWLDAPVSGGPSGAHSGQLGMLIGGQPDTLERARPLLEALAARITHVGDAGSGHVVKLANNFLCAAHLLTTAEAVAMASRAGVDPEACLQGLNSGSGRSAVSEVNFPRWVLSGAFDSGFTTGLMRKDLRLARQAAEGLGMPEGLMRAVVDAWHDDEPALDDSDDFNRIVQRMLSTDELGARNREEETRS</sequence>
<evidence type="ECO:0000256" key="2">
    <source>
        <dbReference type="ARBA" id="ARBA00023027"/>
    </source>
</evidence>
<accession>A0A1G8QWE8</accession>
<dbReference type="RefSeq" id="WP_089683408.1">
    <property type="nucleotide sequence ID" value="NZ_FNES01000003.1"/>
</dbReference>